<dbReference type="Proteomes" id="UP000245783">
    <property type="component" value="Unassembled WGS sequence"/>
</dbReference>
<sequence>MSRLLTGLGPSTLHAQGLHILWEVPVEHFNRARGRYRSRLGVTATGVSGVSRAAFARTSSAVLLARITTPSVRRWQHSSAWILPPNADMQTALDSSGKVPAAPYDPTPLAGSAPSYRTQIVIVPQKHRRGSSWPSHIDSVSPLLSELSSRSKEGGSLEGCNVNLAELLGPSKELAAWEADITSAGGASSTSAPLREWDSAQSRFLRAPPGGAADEELYAMLLYRDGKAASIQSLSFKTLDQGSPLATKIEDALSHAKRQTARSQPEDVSDIFVCIHGSRDCRCGIAGGELCERLEEETRKYRERTLLDGAKPKRVRIWGIGHVGGHKWAANAIVQPSGDWYGNLRNSDAPLVLRSALAPPTSSYDFEDKREKLVHWPRWRGRQGLSKEQMAKKYEHWGPPTVQTAIVVPRARAPAAAASGASKSATGSQDSATDPVAVAASSSELQATPQAPRESAATGQPVTLRFVDWQGEEYEVHSTVGETIKDAAKRANLPSIEATCGGVCECATCHVYLVTPTRTADASLTVDAPKDAALPFAPRQRFSIQSPPSASALVDNPKATPTDEEQDMLEYAIGREESSRLACQLISTPRLASWMQTQNGRILLPRF</sequence>
<dbReference type="SUPFAM" id="SSF52833">
    <property type="entry name" value="Thioredoxin-like"/>
    <property type="match status" value="1"/>
</dbReference>
<dbReference type="InterPro" id="IPR009737">
    <property type="entry name" value="Aim32/Apd1-like"/>
</dbReference>
<dbReference type="OrthoDB" id="10253744at2759"/>
<protein>
    <recommendedName>
        <fullName evidence="4">2Fe-2S ferredoxin-type domain-containing protein</fullName>
    </recommendedName>
</protein>
<dbReference type="AlphaFoldDB" id="A0A316VZ35"/>
<dbReference type="GeneID" id="37034115"/>
<dbReference type="InterPro" id="IPR012675">
    <property type="entry name" value="Beta-grasp_dom_sf"/>
</dbReference>
<dbReference type="CDD" id="cd00207">
    <property type="entry name" value="fer2"/>
    <property type="match status" value="1"/>
</dbReference>
<feature type="compositionally biased region" description="Polar residues" evidence="3">
    <location>
        <begin position="440"/>
        <end position="449"/>
    </location>
</feature>
<feature type="domain" description="2Fe-2S ferredoxin-type" evidence="4">
    <location>
        <begin position="468"/>
        <end position="519"/>
    </location>
</feature>
<dbReference type="Pfam" id="PF00111">
    <property type="entry name" value="Fer2"/>
    <property type="match status" value="1"/>
</dbReference>
<dbReference type="RefSeq" id="XP_025369754.1">
    <property type="nucleotide sequence ID" value="XM_025512245.1"/>
</dbReference>
<keyword evidence="1" id="KW-0408">Iron</keyword>
<dbReference type="Pfam" id="PF06999">
    <property type="entry name" value="Suc_Fer-like"/>
    <property type="match status" value="1"/>
</dbReference>
<feature type="compositionally biased region" description="Low complexity" evidence="3">
    <location>
        <begin position="418"/>
        <end position="428"/>
    </location>
</feature>
<keyword evidence="1" id="KW-0001">2Fe-2S</keyword>
<reference evidence="5 6" key="1">
    <citation type="journal article" date="2018" name="Mol. Biol. Evol.">
        <title>Broad Genomic Sampling Reveals a Smut Pathogenic Ancestry of the Fungal Clade Ustilaginomycotina.</title>
        <authorList>
            <person name="Kijpornyongpan T."/>
            <person name="Mondo S.J."/>
            <person name="Barry K."/>
            <person name="Sandor L."/>
            <person name="Lee J."/>
            <person name="Lipzen A."/>
            <person name="Pangilinan J."/>
            <person name="LaButti K."/>
            <person name="Hainaut M."/>
            <person name="Henrissat B."/>
            <person name="Grigoriev I.V."/>
            <person name="Spatafora J.W."/>
            <person name="Aime M.C."/>
        </authorList>
    </citation>
    <scope>NUCLEOTIDE SEQUENCE [LARGE SCALE GENOMIC DNA]</scope>
    <source>
        <strain evidence="5 6">MCA 4658</strain>
    </source>
</reference>
<keyword evidence="2" id="KW-0411">Iron-sulfur</keyword>
<name>A0A316VZ35_9BASI</name>
<dbReference type="PANTHER" id="PTHR31902">
    <property type="entry name" value="ACTIN PATCHES DISTAL PROTEIN 1"/>
    <property type="match status" value="1"/>
</dbReference>
<dbReference type="CDD" id="cd03062">
    <property type="entry name" value="TRX_Fd_Sucrase"/>
    <property type="match status" value="1"/>
</dbReference>
<feature type="region of interest" description="Disordered" evidence="3">
    <location>
        <begin position="418"/>
        <end position="459"/>
    </location>
</feature>
<gene>
    <name evidence="5" type="ORF">IE81DRAFT_301921</name>
</gene>
<dbReference type="InterPro" id="IPR036010">
    <property type="entry name" value="2Fe-2S_ferredoxin-like_sf"/>
</dbReference>
<evidence type="ECO:0000313" key="5">
    <source>
        <dbReference type="EMBL" id="PWN42594.1"/>
    </source>
</evidence>
<evidence type="ECO:0000259" key="4">
    <source>
        <dbReference type="Pfam" id="PF00111"/>
    </source>
</evidence>
<proteinExistence type="predicted"/>
<dbReference type="STRING" id="1522189.A0A316VZ35"/>
<organism evidence="5 6">
    <name type="scientific">Ceraceosorus guamensis</name>
    <dbReference type="NCBI Taxonomy" id="1522189"/>
    <lineage>
        <taxon>Eukaryota</taxon>
        <taxon>Fungi</taxon>
        <taxon>Dikarya</taxon>
        <taxon>Basidiomycota</taxon>
        <taxon>Ustilaginomycotina</taxon>
        <taxon>Exobasidiomycetes</taxon>
        <taxon>Ceraceosorales</taxon>
        <taxon>Ceraceosoraceae</taxon>
        <taxon>Ceraceosorus</taxon>
    </lineage>
</organism>
<dbReference type="InterPro" id="IPR001041">
    <property type="entry name" value="2Fe-2S_ferredoxin-type"/>
</dbReference>
<keyword evidence="6" id="KW-1185">Reference proteome</keyword>
<dbReference type="InterPro" id="IPR036249">
    <property type="entry name" value="Thioredoxin-like_sf"/>
</dbReference>
<evidence type="ECO:0000313" key="6">
    <source>
        <dbReference type="Proteomes" id="UP000245783"/>
    </source>
</evidence>
<dbReference type="Gene3D" id="3.10.20.30">
    <property type="match status" value="1"/>
</dbReference>
<dbReference type="EMBL" id="KZ819378">
    <property type="protein sequence ID" value="PWN42594.1"/>
    <property type="molecule type" value="Genomic_DNA"/>
</dbReference>
<dbReference type="Gene3D" id="3.40.30.10">
    <property type="entry name" value="Glutaredoxin"/>
    <property type="match status" value="1"/>
</dbReference>
<dbReference type="GO" id="GO:0051537">
    <property type="term" value="F:2 iron, 2 sulfur cluster binding"/>
    <property type="evidence" value="ECO:0007669"/>
    <property type="project" value="UniProtKB-KW"/>
</dbReference>
<evidence type="ECO:0000256" key="3">
    <source>
        <dbReference type="SAM" id="MobiDB-lite"/>
    </source>
</evidence>
<dbReference type="SUPFAM" id="SSF54292">
    <property type="entry name" value="2Fe-2S ferredoxin-like"/>
    <property type="match status" value="1"/>
</dbReference>
<evidence type="ECO:0000256" key="2">
    <source>
        <dbReference type="ARBA" id="ARBA00023014"/>
    </source>
</evidence>
<accession>A0A316VZ35</accession>
<evidence type="ECO:0000256" key="1">
    <source>
        <dbReference type="ARBA" id="ARBA00022714"/>
    </source>
</evidence>
<keyword evidence="1" id="KW-0479">Metal-binding</keyword>
<dbReference type="InParanoid" id="A0A316VZ35"/>